<evidence type="ECO:0000313" key="3">
    <source>
        <dbReference type="Proteomes" id="UP000187203"/>
    </source>
</evidence>
<dbReference type="PANTHER" id="PTHR36366">
    <property type="entry name" value="PROTEIN RDM1"/>
    <property type="match status" value="1"/>
</dbReference>
<reference evidence="3" key="1">
    <citation type="submission" date="2013-09" db="EMBL/GenBank/DDBJ databases">
        <title>Corchorus olitorius genome sequencing.</title>
        <authorList>
            <person name="Alam M."/>
            <person name="Haque M.S."/>
            <person name="Islam M.S."/>
            <person name="Emdad E.M."/>
            <person name="Islam M.M."/>
            <person name="Ahmed B."/>
            <person name="Halim A."/>
            <person name="Hossen Q.M.M."/>
            <person name="Hossain M.Z."/>
            <person name="Ahmed R."/>
            <person name="Khan M.M."/>
            <person name="Islam R."/>
            <person name="Rashid M.M."/>
            <person name="Khan S.A."/>
            <person name="Rahman M.S."/>
            <person name="Alam M."/>
            <person name="Yahiya A.S."/>
            <person name="Khan M.S."/>
            <person name="Azam M.S."/>
            <person name="Haque T."/>
            <person name="Lashkar M.Z.H."/>
            <person name="Akhand A.I."/>
            <person name="Morshed G."/>
            <person name="Roy S."/>
            <person name="Uddin K.S."/>
            <person name="Rabeya T."/>
            <person name="Hossain A.S."/>
            <person name="Chowdhury A."/>
            <person name="Snigdha A.R."/>
            <person name="Mortoza M.S."/>
            <person name="Matin S.A."/>
            <person name="Hoque S.M.E."/>
            <person name="Islam M.K."/>
            <person name="Roy D.K."/>
            <person name="Haider R."/>
            <person name="Moosa M.M."/>
            <person name="Elias S.M."/>
            <person name="Hasan A.M."/>
            <person name="Jahan S."/>
            <person name="Shafiuddin M."/>
            <person name="Mahmood N."/>
            <person name="Shommy N.S."/>
        </authorList>
    </citation>
    <scope>NUCLEOTIDE SEQUENCE [LARGE SCALE GENOMIC DNA]</scope>
    <source>
        <strain evidence="3">cv. O-4</strain>
    </source>
</reference>
<comment type="caution">
    <text evidence="2">The sequence shown here is derived from an EMBL/GenBank/DDBJ whole genome shotgun (WGS) entry which is preliminary data.</text>
</comment>
<protein>
    <submittedName>
        <fullName evidence="2">Protein RDM1</fullName>
    </submittedName>
</protein>
<keyword evidence="3" id="KW-1185">Reference proteome</keyword>
<name>A0A1R3JQ64_9ROSI</name>
<feature type="compositionally biased region" description="Basic residues" evidence="1">
    <location>
        <begin position="27"/>
        <end position="38"/>
    </location>
</feature>
<gene>
    <name evidence="2" type="ORF">COLO4_15044</name>
</gene>
<dbReference type="Gene3D" id="1.20.120.690">
    <property type="entry name" value="RDM1 protein domain"/>
    <property type="match status" value="1"/>
</dbReference>
<feature type="region of interest" description="Disordered" evidence="1">
    <location>
        <begin position="1"/>
        <end position="61"/>
    </location>
</feature>
<dbReference type="InterPro" id="IPR015270">
    <property type="entry name" value="RDM1_plant"/>
</dbReference>
<accession>A0A1R3JQ64</accession>
<evidence type="ECO:0000313" key="2">
    <source>
        <dbReference type="EMBL" id="OMO96847.1"/>
    </source>
</evidence>
<dbReference type="OrthoDB" id="991262at2759"/>
<proteinExistence type="predicted"/>
<sequence length="209" mass="24578">MLKRYNPPKSNHLFLSSSETESDDNYRHRKKINKRKIIRKESKRSNKKKPTPVNGESKEEVSKINEIKEEVSKVNGVSKEEQENEVIKEAEKYQEYMKLLSVPVTVESPSKLPFITWQDLAKSIKQKYGQPLHYLTHNLLKQWDESRANNKNEINNNPIGNVIDPLKAEATLWVVEEFNRQFASHHYIAKLWICDPKYHDFVDSMNPKD</sequence>
<dbReference type="SUPFAM" id="SSF109920">
    <property type="entry name" value="Hypothetical protein At3g22680"/>
    <property type="match status" value="1"/>
</dbReference>
<dbReference type="EMBL" id="AWUE01015549">
    <property type="protein sequence ID" value="OMO96847.1"/>
    <property type="molecule type" value="Genomic_DNA"/>
</dbReference>
<dbReference type="GO" id="GO:0000419">
    <property type="term" value="C:RNA polymerase V complex"/>
    <property type="evidence" value="ECO:0007669"/>
    <property type="project" value="TreeGrafter"/>
</dbReference>
<dbReference type="GO" id="GO:0080188">
    <property type="term" value="P:gene silencing by siRNA-directed DNA methylation"/>
    <property type="evidence" value="ECO:0007669"/>
    <property type="project" value="InterPro"/>
</dbReference>
<evidence type="ECO:0000256" key="1">
    <source>
        <dbReference type="SAM" id="MobiDB-lite"/>
    </source>
</evidence>
<organism evidence="2 3">
    <name type="scientific">Corchorus olitorius</name>
    <dbReference type="NCBI Taxonomy" id="93759"/>
    <lineage>
        <taxon>Eukaryota</taxon>
        <taxon>Viridiplantae</taxon>
        <taxon>Streptophyta</taxon>
        <taxon>Embryophyta</taxon>
        <taxon>Tracheophyta</taxon>
        <taxon>Spermatophyta</taxon>
        <taxon>Magnoliopsida</taxon>
        <taxon>eudicotyledons</taxon>
        <taxon>Gunneridae</taxon>
        <taxon>Pentapetalae</taxon>
        <taxon>rosids</taxon>
        <taxon>malvids</taxon>
        <taxon>Malvales</taxon>
        <taxon>Malvaceae</taxon>
        <taxon>Grewioideae</taxon>
        <taxon>Apeibeae</taxon>
        <taxon>Corchorus</taxon>
    </lineage>
</organism>
<dbReference type="Pfam" id="PF09187">
    <property type="entry name" value="RdDM_RDM1"/>
    <property type="match status" value="1"/>
</dbReference>
<dbReference type="PANTHER" id="PTHR36366:SF3">
    <property type="entry name" value="PROTEIN RDM1"/>
    <property type="match status" value="1"/>
</dbReference>
<dbReference type="InterPro" id="IPR036319">
    <property type="entry name" value="RDM1_sf"/>
</dbReference>
<dbReference type="STRING" id="93759.A0A1R3JQ64"/>
<dbReference type="Proteomes" id="UP000187203">
    <property type="component" value="Unassembled WGS sequence"/>
</dbReference>
<dbReference type="AlphaFoldDB" id="A0A1R3JQ64"/>